<evidence type="ECO:0000313" key="3">
    <source>
        <dbReference type="Proteomes" id="UP001214603"/>
    </source>
</evidence>
<proteinExistence type="predicted"/>
<dbReference type="Gene3D" id="1.10.357.150">
    <property type="match status" value="1"/>
</dbReference>
<accession>A0AAF0IVH9</accession>
<dbReference type="EMBL" id="CP119934">
    <property type="protein sequence ID" value="WFD02061.1"/>
    <property type="molecule type" value="Genomic_DNA"/>
</dbReference>
<dbReference type="InterPro" id="IPR055148">
    <property type="entry name" value="ZW10_C_2"/>
</dbReference>
<reference evidence="2" key="1">
    <citation type="submission" date="2023-03" db="EMBL/GenBank/DDBJ databases">
        <title>Mating type loci evolution in Malassezia.</title>
        <authorList>
            <person name="Coelho M.A."/>
        </authorList>
    </citation>
    <scope>NUCLEOTIDE SEQUENCE</scope>
    <source>
        <strain evidence="2">CBS 7876</strain>
    </source>
</reference>
<dbReference type="Proteomes" id="UP001214603">
    <property type="component" value="Chromosome 1"/>
</dbReference>
<dbReference type="Pfam" id="PF22766">
    <property type="entry name" value="ZW10_C2"/>
    <property type="match status" value="1"/>
</dbReference>
<organism evidence="2 3">
    <name type="scientific">Malassezia obtusa</name>
    <dbReference type="NCBI Taxonomy" id="76774"/>
    <lineage>
        <taxon>Eukaryota</taxon>
        <taxon>Fungi</taxon>
        <taxon>Dikarya</taxon>
        <taxon>Basidiomycota</taxon>
        <taxon>Ustilaginomycotina</taxon>
        <taxon>Malasseziomycetes</taxon>
        <taxon>Malasseziales</taxon>
        <taxon>Malasseziaceae</taxon>
        <taxon>Malassezia</taxon>
    </lineage>
</organism>
<dbReference type="GO" id="GO:0005737">
    <property type="term" value="C:cytoplasm"/>
    <property type="evidence" value="ECO:0007669"/>
    <property type="project" value="GOC"/>
</dbReference>
<evidence type="ECO:0000259" key="1">
    <source>
        <dbReference type="Pfam" id="PF22766"/>
    </source>
</evidence>
<dbReference type="PANTHER" id="PTHR12205:SF0">
    <property type="entry name" value="CENTROMERE_KINETOCHORE PROTEIN ZW10 HOMOLOG"/>
    <property type="match status" value="1"/>
</dbReference>
<evidence type="ECO:0000313" key="2">
    <source>
        <dbReference type="EMBL" id="WFD02061.1"/>
    </source>
</evidence>
<gene>
    <name evidence="2" type="primary">YTM1_2</name>
    <name evidence="2" type="ORF">MOBT1_000739</name>
</gene>
<dbReference type="PANTHER" id="PTHR12205">
    <property type="entry name" value="CENTROMERE/KINETOCHORE PROTEIN ZW10"/>
    <property type="match status" value="1"/>
</dbReference>
<keyword evidence="3" id="KW-1185">Reference proteome</keyword>
<feature type="domain" description="ZW10 C-terminal helical" evidence="1">
    <location>
        <begin position="1"/>
        <end position="144"/>
    </location>
</feature>
<dbReference type="AlphaFoldDB" id="A0AAF0IVH9"/>
<dbReference type="GO" id="GO:1990423">
    <property type="term" value="C:RZZ complex"/>
    <property type="evidence" value="ECO:0007669"/>
    <property type="project" value="TreeGrafter"/>
</dbReference>
<dbReference type="InterPro" id="IPR046362">
    <property type="entry name" value="Zw10/DSL1_C_sf"/>
</dbReference>
<sequence length="157" mass="17380">MRHLVTVWAPVLSHDMLIPLMGELVQAVFVRVQGDIEELEDISEPESMRLAALCRTLLEAQSALFAQAAHCDAESAGALAATAVPSWFKFSYLPELLTGSLADIEYLLFDSGGALLDYAREEIVALIRALFADTHHRRRLLERVQRAPWTSAQTGFA</sequence>
<name>A0AAF0IVH9_9BASI</name>
<dbReference type="GO" id="GO:0007094">
    <property type="term" value="P:mitotic spindle assembly checkpoint signaling"/>
    <property type="evidence" value="ECO:0007669"/>
    <property type="project" value="TreeGrafter"/>
</dbReference>
<dbReference type="GO" id="GO:0006888">
    <property type="term" value="P:endoplasmic reticulum to Golgi vesicle-mediated transport"/>
    <property type="evidence" value="ECO:0007669"/>
    <property type="project" value="TreeGrafter"/>
</dbReference>
<protein>
    <submittedName>
        <fullName evidence="2">Ribosome biogenesis protein ytm1</fullName>
    </submittedName>
</protein>